<sequence>MTTPDLTTLRAALAPALAGQLWQQLQAAGSGLSAAQLGVACRESQAAVAEQLQAMQTAGLLQQQAGVFAANPAAQALLAATAPQPVRAGLLIGRKNIEAVVSRDRKRRS</sequence>
<evidence type="ECO:0000313" key="1">
    <source>
        <dbReference type="EMBL" id="MDC7718773.1"/>
    </source>
</evidence>
<evidence type="ECO:0000313" key="2">
    <source>
        <dbReference type="Proteomes" id="UP001219956"/>
    </source>
</evidence>
<name>A0ABT5J334_9NEIS</name>
<dbReference type="RefSeq" id="WP_272752996.1">
    <property type="nucleotide sequence ID" value="NZ_JAQQLF010000025.1"/>
</dbReference>
<gene>
    <name evidence="1" type="ORF">PQU95_16355</name>
</gene>
<accession>A0ABT5J334</accession>
<dbReference type="Proteomes" id="UP001219956">
    <property type="component" value="Unassembled WGS sequence"/>
</dbReference>
<proteinExistence type="predicted"/>
<organism evidence="1 2">
    <name type="scientific">Vogesella aquatica</name>
    <dbReference type="NCBI Taxonomy" id="2984206"/>
    <lineage>
        <taxon>Bacteria</taxon>
        <taxon>Pseudomonadati</taxon>
        <taxon>Pseudomonadota</taxon>
        <taxon>Betaproteobacteria</taxon>
        <taxon>Neisseriales</taxon>
        <taxon>Chromobacteriaceae</taxon>
        <taxon>Vogesella</taxon>
    </lineage>
</organism>
<reference evidence="1 2" key="1">
    <citation type="submission" date="2023-01" db="EMBL/GenBank/DDBJ databases">
        <title>Novel species of the genus Vogesella isolated from rivers.</title>
        <authorList>
            <person name="Lu H."/>
        </authorList>
    </citation>
    <scope>NUCLEOTIDE SEQUENCE [LARGE SCALE GENOMIC DNA]</scope>
    <source>
        <strain evidence="1 2">DC21W</strain>
    </source>
</reference>
<dbReference type="EMBL" id="JAQQLF010000025">
    <property type="protein sequence ID" value="MDC7718773.1"/>
    <property type="molecule type" value="Genomic_DNA"/>
</dbReference>
<protein>
    <submittedName>
        <fullName evidence="1">Uncharacterized protein</fullName>
    </submittedName>
</protein>
<keyword evidence="2" id="KW-1185">Reference proteome</keyword>
<comment type="caution">
    <text evidence="1">The sequence shown here is derived from an EMBL/GenBank/DDBJ whole genome shotgun (WGS) entry which is preliminary data.</text>
</comment>